<gene>
    <name evidence="2" type="ORF">JKILLFL_G2823</name>
</gene>
<organism evidence="2 3">
    <name type="scientific">Tilletia laevis</name>
    <dbReference type="NCBI Taxonomy" id="157183"/>
    <lineage>
        <taxon>Eukaryota</taxon>
        <taxon>Fungi</taxon>
        <taxon>Dikarya</taxon>
        <taxon>Basidiomycota</taxon>
        <taxon>Ustilaginomycotina</taxon>
        <taxon>Exobasidiomycetes</taxon>
        <taxon>Tilletiales</taxon>
        <taxon>Tilletiaceae</taxon>
        <taxon>Tilletia</taxon>
    </lineage>
</organism>
<dbReference type="Proteomes" id="UP000836404">
    <property type="component" value="Unassembled WGS sequence"/>
</dbReference>
<keyword evidence="3" id="KW-1185">Reference proteome</keyword>
<dbReference type="AlphaFoldDB" id="A0A9N8LPT1"/>
<feature type="compositionally biased region" description="Basic and acidic residues" evidence="1">
    <location>
        <begin position="73"/>
        <end position="83"/>
    </location>
</feature>
<dbReference type="EMBL" id="CAJHJF010001674">
    <property type="protein sequence ID" value="CAD6920576.1"/>
    <property type="molecule type" value="Genomic_DNA"/>
</dbReference>
<evidence type="ECO:0000313" key="2">
    <source>
        <dbReference type="EMBL" id="CAD6920576.1"/>
    </source>
</evidence>
<evidence type="ECO:0000256" key="1">
    <source>
        <dbReference type="SAM" id="MobiDB-lite"/>
    </source>
</evidence>
<reference evidence="2 3" key="1">
    <citation type="submission" date="2020-10" db="EMBL/GenBank/DDBJ databases">
        <authorList>
            <person name="Sedaghatjoo S."/>
        </authorList>
    </citation>
    <scope>NUCLEOTIDE SEQUENCE [LARGE SCALE GENOMIC DNA]</scope>
    <source>
        <strain evidence="2 3">LLFL</strain>
    </source>
</reference>
<comment type="caution">
    <text evidence="2">The sequence shown here is derived from an EMBL/GenBank/DDBJ whole genome shotgun (WGS) entry which is preliminary data.</text>
</comment>
<protein>
    <submittedName>
        <fullName evidence="2">Uncharacterized protein</fullName>
    </submittedName>
</protein>
<proteinExistence type="predicted"/>
<feature type="compositionally biased region" description="Basic and acidic residues" evidence="1">
    <location>
        <begin position="25"/>
        <end position="43"/>
    </location>
</feature>
<feature type="compositionally biased region" description="Low complexity" evidence="1">
    <location>
        <begin position="63"/>
        <end position="72"/>
    </location>
</feature>
<sequence length="83" mass="8626">MSKEEKGAGYGAKQGGAESEAGPDVEGRPAKLEYPARDERLRPADTMLGASERANQGLHGRRGAAATTARTLHLGDKVEGGHA</sequence>
<evidence type="ECO:0000313" key="3">
    <source>
        <dbReference type="Proteomes" id="UP000836404"/>
    </source>
</evidence>
<name>A0A9N8LPT1_9BASI</name>
<accession>A0A9N8LPT1</accession>
<feature type="region of interest" description="Disordered" evidence="1">
    <location>
        <begin position="1"/>
        <end position="83"/>
    </location>
</feature>